<evidence type="ECO:0000259" key="15">
    <source>
        <dbReference type="PROSITE" id="PS50011"/>
    </source>
</evidence>
<sequence length="615" mass="70104">MISYSNSVMYFFFFFFFLFMRTRSVVGSGHDEHCKVTRCKKKGPTIKFPFWLKEHDQPKRCRYPGFGLSCTEKRETMLELSSSVKLLIDSIDYEFQVIKAYNPEDYCSVLLQLLNLNLSDSLFKFEDRDILNFTMLKCSSSLPFFQDRCQDIAGHHVYVIPSDFSLGEISLSSCYKVKDISSPFTRDYDTHFPINFLYLRWSKPDCGECEKQGKKCMLNGTHGLQTICSPKRSHTSPGTTATALLIAAGILLVIVAVLAYSFCNSDEVDKENQKKVEKFLEDYKALKPTRYSYADIKRITNQFKHTLGQGAYGTVFRGKLSDDIPVAVKILHNSKGNGEEFINEVGTMATIHHVNVVRLLGFCADGCNKALMYEFLPNESLEKFIFSADSKIPFLGWEKLQDIALGVAKGIEYLHQGCNQRILHFDIKPHNILLDHNFNPKISDFGLAKLCSKEQSAVSMTVARGTLGYMAPEVLSRNFGNVSYKSDVYSFGMLLLEMVGGRKNIDDGVKNTSKVNFSEWIYNHLEQGEELRIRIEEEGDAKIAKKLTIVSLWCIQWYPADRPSMKVVVQMLEEEVDNLVMPPNPFAPTFLRNTNHAELPQRPLHQELEVISEIE</sequence>
<dbReference type="InterPro" id="IPR008271">
    <property type="entry name" value="Ser/Thr_kinase_AS"/>
</dbReference>
<evidence type="ECO:0000313" key="16">
    <source>
        <dbReference type="EMBL" id="KAA8533626.1"/>
    </source>
</evidence>
<dbReference type="InterPro" id="IPR045874">
    <property type="entry name" value="LRK10/LRL21-25-like"/>
</dbReference>
<dbReference type="AlphaFoldDB" id="A0A5J5AUR3"/>
<dbReference type="Gene3D" id="1.10.510.10">
    <property type="entry name" value="Transferase(Phosphotransferase) domain 1"/>
    <property type="match status" value="1"/>
</dbReference>
<keyword evidence="6 12" id="KW-0547">Nucleotide-binding</keyword>
<evidence type="ECO:0000256" key="12">
    <source>
        <dbReference type="PROSITE-ProRule" id="PRU10141"/>
    </source>
</evidence>
<evidence type="ECO:0000256" key="6">
    <source>
        <dbReference type="ARBA" id="ARBA00022741"/>
    </source>
</evidence>
<feature type="signal peptide" evidence="14">
    <location>
        <begin position="1"/>
        <end position="24"/>
    </location>
</feature>
<proteinExistence type="predicted"/>
<evidence type="ECO:0000256" key="7">
    <source>
        <dbReference type="ARBA" id="ARBA00022777"/>
    </source>
</evidence>
<keyword evidence="17" id="KW-1185">Reference proteome</keyword>
<evidence type="ECO:0000256" key="5">
    <source>
        <dbReference type="ARBA" id="ARBA00022729"/>
    </source>
</evidence>
<evidence type="ECO:0000256" key="14">
    <source>
        <dbReference type="SAM" id="SignalP"/>
    </source>
</evidence>
<keyword evidence="8 12" id="KW-0067">ATP-binding</keyword>
<keyword evidence="7" id="KW-0418">Kinase</keyword>
<keyword evidence="11" id="KW-0325">Glycoprotein</keyword>
<feature type="binding site" evidence="12">
    <location>
        <position position="329"/>
    </location>
    <ligand>
        <name>ATP</name>
        <dbReference type="ChEBI" id="CHEBI:30616"/>
    </ligand>
</feature>
<dbReference type="SMART" id="SM00220">
    <property type="entry name" value="S_TKc"/>
    <property type="match status" value="1"/>
</dbReference>
<dbReference type="InterPro" id="IPR011009">
    <property type="entry name" value="Kinase-like_dom_sf"/>
</dbReference>
<dbReference type="FunFam" id="3.30.200.20:FF:000178">
    <property type="entry name" value="serine/threonine-protein kinase PBS1-like"/>
    <property type="match status" value="1"/>
</dbReference>
<dbReference type="PROSITE" id="PS50011">
    <property type="entry name" value="PROTEIN_KINASE_DOM"/>
    <property type="match status" value="1"/>
</dbReference>
<evidence type="ECO:0000256" key="11">
    <source>
        <dbReference type="ARBA" id="ARBA00023180"/>
    </source>
</evidence>
<dbReference type="EMBL" id="CM018041">
    <property type="protein sequence ID" value="KAA8533626.1"/>
    <property type="molecule type" value="Genomic_DNA"/>
</dbReference>
<dbReference type="GO" id="GO:0016020">
    <property type="term" value="C:membrane"/>
    <property type="evidence" value="ECO:0007669"/>
    <property type="project" value="UniProtKB-SubCell"/>
</dbReference>
<dbReference type="InterPro" id="IPR025287">
    <property type="entry name" value="WAK_GUB"/>
</dbReference>
<dbReference type="Gene3D" id="3.30.200.20">
    <property type="entry name" value="Phosphorylase Kinase, domain 1"/>
    <property type="match status" value="1"/>
</dbReference>
<protein>
    <recommendedName>
        <fullName evidence="15">Protein kinase domain-containing protein</fullName>
    </recommendedName>
</protein>
<evidence type="ECO:0000256" key="10">
    <source>
        <dbReference type="ARBA" id="ARBA00023136"/>
    </source>
</evidence>
<evidence type="ECO:0000256" key="13">
    <source>
        <dbReference type="SAM" id="Phobius"/>
    </source>
</evidence>
<keyword evidence="4 13" id="KW-0812">Transmembrane</keyword>
<keyword evidence="3" id="KW-0808">Transferase</keyword>
<dbReference type="PROSITE" id="PS00107">
    <property type="entry name" value="PROTEIN_KINASE_ATP"/>
    <property type="match status" value="1"/>
</dbReference>
<keyword evidence="2" id="KW-0723">Serine/threonine-protein kinase</keyword>
<accession>A0A5J5AUR3</accession>
<evidence type="ECO:0000256" key="8">
    <source>
        <dbReference type="ARBA" id="ARBA00022840"/>
    </source>
</evidence>
<feature type="transmembrane region" description="Helical" evidence="13">
    <location>
        <begin position="241"/>
        <end position="263"/>
    </location>
</feature>
<evidence type="ECO:0000313" key="17">
    <source>
        <dbReference type="Proteomes" id="UP000325577"/>
    </source>
</evidence>
<evidence type="ECO:0000256" key="1">
    <source>
        <dbReference type="ARBA" id="ARBA00004479"/>
    </source>
</evidence>
<evidence type="ECO:0000256" key="3">
    <source>
        <dbReference type="ARBA" id="ARBA00022679"/>
    </source>
</evidence>
<evidence type="ECO:0000256" key="9">
    <source>
        <dbReference type="ARBA" id="ARBA00022989"/>
    </source>
</evidence>
<dbReference type="GO" id="GO:0004674">
    <property type="term" value="F:protein serine/threonine kinase activity"/>
    <property type="evidence" value="ECO:0007669"/>
    <property type="project" value="UniProtKB-KW"/>
</dbReference>
<keyword evidence="9 13" id="KW-1133">Transmembrane helix</keyword>
<dbReference type="InterPro" id="IPR000719">
    <property type="entry name" value="Prot_kinase_dom"/>
</dbReference>
<dbReference type="PANTHER" id="PTHR27009">
    <property type="entry name" value="RUST RESISTANCE KINASE LR10-RELATED"/>
    <property type="match status" value="1"/>
</dbReference>
<comment type="subcellular location">
    <subcellularLocation>
        <location evidence="1">Membrane</location>
        <topology evidence="1">Single-pass type I membrane protein</topology>
    </subcellularLocation>
</comment>
<feature type="chain" id="PRO_5023937289" description="Protein kinase domain-containing protein" evidence="14">
    <location>
        <begin position="25"/>
        <end position="615"/>
    </location>
</feature>
<name>A0A5J5AUR3_9ASTE</name>
<keyword evidence="10 13" id="KW-0472">Membrane</keyword>
<evidence type="ECO:0000256" key="2">
    <source>
        <dbReference type="ARBA" id="ARBA00022527"/>
    </source>
</evidence>
<dbReference type="Pfam" id="PF00069">
    <property type="entry name" value="Pkinase"/>
    <property type="match status" value="1"/>
</dbReference>
<dbReference type="OrthoDB" id="248923at2759"/>
<dbReference type="FunFam" id="1.10.510.10:FF:000590">
    <property type="entry name" value="PR5-like receptor kinase"/>
    <property type="match status" value="1"/>
</dbReference>
<dbReference type="Pfam" id="PF13947">
    <property type="entry name" value="GUB_WAK_bind"/>
    <property type="match status" value="1"/>
</dbReference>
<feature type="domain" description="Protein kinase" evidence="15">
    <location>
        <begin position="301"/>
        <end position="587"/>
    </location>
</feature>
<evidence type="ECO:0000256" key="4">
    <source>
        <dbReference type="ARBA" id="ARBA00022692"/>
    </source>
</evidence>
<organism evidence="16 17">
    <name type="scientific">Nyssa sinensis</name>
    <dbReference type="NCBI Taxonomy" id="561372"/>
    <lineage>
        <taxon>Eukaryota</taxon>
        <taxon>Viridiplantae</taxon>
        <taxon>Streptophyta</taxon>
        <taxon>Embryophyta</taxon>
        <taxon>Tracheophyta</taxon>
        <taxon>Spermatophyta</taxon>
        <taxon>Magnoliopsida</taxon>
        <taxon>eudicotyledons</taxon>
        <taxon>Gunneridae</taxon>
        <taxon>Pentapetalae</taxon>
        <taxon>asterids</taxon>
        <taxon>Cornales</taxon>
        <taxon>Nyssaceae</taxon>
        <taxon>Nyssa</taxon>
    </lineage>
</organism>
<dbReference type="GO" id="GO:0030247">
    <property type="term" value="F:polysaccharide binding"/>
    <property type="evidence" value="ECO:0007669"/>
    <property type="project" value="InterPro"/>
</dbReference>
<dbReference type="SUPFAM" id="SSF56112">
    <property type="entry name" value="Protein kinase-like (PK-like)"/>
    <property type="match status" value="1"/>
</dbReference>
<dbReference type="PROSITE" id="PS00108">
    <property type="entry name" value="PROTEIN_KINASE_ST"/>
    <property type="match status" value="1"/>
</dbReference>
<keyword evidence="5 14" id="KW-0732">Signal</keyword>
<dbReference type="Proteomes" id="UP000325577">
    <property type="component" value="Linkage Group LG18"/>
</dbReference>
<dbReference type="GO" id="GO:0005524">
    <property type="term" value="F:ATP binding"/>
    <property type="evidence" value="ECO:0007669"/>
    <property type="project" value="UniProtKB-UniRule"/>
</dbReference>
<reference evidence="16 17" key="1">
    <citation type="submission" date="2019-09" db="EMBL/GenBank/DDBJ databases">
        <title>A chromosome-level genome assembly of the Chinese tupelo Nyssa sinensis.</title>
        <authorList>
            <person name="Yang X."/>
            <person name="Kang M."/>
            <person name="Yang Y."/>
            <person name="Xiong H."/>
            <person name="Wang M."/>
            <person name="Zhang Z."/>
            <person name="Wang Z."/>
            <person name="Wu H."/>
            <person name="Ma T."/>
            <person name="Liu J."/>
            <person name="Xi Z."/>
        </authorList>
    </citation>
    <scope>NUCLEOTIDE SEQUENCE [LARGE SCALE GENOMIC DNA]</scope>
    <source>
        <strain evidence="16">J267</strain>
        <tissue evidence="16">Leaf</tissue>
    </source>
</reference>
<dbReference type="InterPro" id="IPR017441">
    <property type="entry name" value="Protein_kinase_ATP_BS"/>
</dbReference>
<gene>
    <name evidence="16" type="ORF">F0562_030940</name>
</gene>